<feature type="transmembrane region" description="Helical" evidence="12">
    <location>
        <begin position="273"/>
        <end position="295"/>
    </location>
</feature>
<evidence type="ECO:0000256" key="9">
    <source>
        <dbReference type="ARBA" id="ARBA00023098"/>
    </source>
</evidence>
<evidence type="ECO:0000256" key="3">
    <source>
        <dbReference type="ARBA" id="ARBA00022556"/>
    </source>
</evidence>
<dbReference type="InterPro" id="IPR022857">
    <property type="entry name" value="ArnC_tfrase"/>
</dbReference>
<reference evidence="14 15" key="1">
    <citation type="submission" date="2022-01" db="EMBL/GenBank/DDBJ databases">
        <title>Whole genome-based taxonomy of the Shewanellaceae.</title>
        <authorList>
            <person name="Martin-Rodriguez A.J."/>
        </authorList>
    </citation>
    <scope>NUCLEOTIDE SEQUENCE [LARGE SCALE GENOMIC DNA]</scope>
    <source>
        <strain evidence="14 15">DSM 17177</strain>
    </source>
</reference>
<keyword evidence="2 12" id="KW-0444">Lipid biosynthesis</keyword>
<comment type="subcellular location">
    <subcellularLocation>
        <location evidence="12">Cell membrane</location>
        <topology evidence="12">Multi-pass membrane protein</topology>
    </subcellularLocation>
</comment>
<evidence type="ECO:0000256" key="11">
    <source>
        <dbReference type="ARBA" id="ARBA00023251"/>
    </source>
</evidence>
<evidence type="ECO:0000313" key="14">
    <source>
        <dbReference type="EMBL" id="MCL1126925.1"/>
    </source>
</evidence>
<keyword evidence="6 12" id="KW-0812">Transmembrane</keyword>
<dbReference type="HAMAP" id="MF_01164">
    <property type="entry name" value="ArnC_transfer"/>
    <property type="match status" value="1"/>
</dbReference>
<name>A0ABT0LHU0_9GAMM</name>
<comment type="similarity">
    <text evidence="12">Belongs to the glycosyltransferase 2 family.</text>
</comment>
<dbReference type="PANTHER" id="PTHR48090">
    <property type="entry name" value="UNDECAPRENYL-PHOSPHATE 4-DEOXY-4-FORMAMIDO-L-ARABINOSE TRANSFERASE-RELATED"/>
    <property type="match status" value="1"/>
</dbReference>
<evidence type="ECO:0000256" key="12">
    <source>
        <dbReference type="HAMAP-Rule" id="MF_01164"/>
    </source>
</evidence>
<dbReference type="SUPFAM" id="SSF53448">
    <property type="entry name" value="Nucleotide-diphospho-sugar transferases"/>
    <property type="match status" value="1"/>
</dbReference>
<dbReference type="InterPro" id="IPR029044">
    <property type="entry name" value="Nucleotide-diphossugar_trans"/>
</dbReference>
<evidence type="ECO:0000256" key="5">
    <source>
        <dbReference type="ARBA" id="ARBA00022679"/>
    </source>
</evidence>
<dbReference type="Pfam" id="PF00535">
    <property type="entry name" value="Glycos_transf_2"/>
    <property type="match status" value="1"/>
</dbReference>
<keyword evidence="7 12" id="KW-0448">Lipopolysaccharide biosynthesis</keyword>
<dbReference type="GO" id="GO:0099621">
    <property type="term" value="F:undecaprenyl-phosphate 4-deoxy-4-formamido-L-arabinose transferase activity"/>
    <property type="evidence" value="ECO:0007669"/>
    <property type="project" value="UniProtKB-EC"/>
</dbReference>
<keyword evidence="9 12" id="KW-0443">Lipid metabolism</keyword>
<keyword evidence="5 12" id="KW-0808">Transferase</keyword>
<keyword evidence="1 12" id="KW-1003">Cell membrane</keyword>
<keyword evidence="8 12" id="KW-1133">Transmembrane helix</keyword>
<gene>
    <name evidence="12 14" type="primary">arnC</name>
    <name evidence="14" type="ORF">L2764_21215</name>
</gene>
<evidence type="ECO:0000256" key="8">
    <source>
        <dbReference type="ARBA" id="ARBA00022989"/>
    </source>
</evidence>
<keyword evidence="3 12" id="KW-0441">Lipid A biosynthesis</keyword>
<dbReference type="RefSeq" id="WP_248942335.1">
    <property type="nucleotide sequence ID" value="NZ_JAKIKS010000116.1"/>
</dbReference>
<sequence length="341" mass="38039">MKHNQHIEFVSIVIPVYNEEACLNELIQRTTAAASHMGKKYEIVLIDDGSRDSSAEIIEAAANSAHSHIVGIILNRNYGQHNAIMAGFEHVRGDLIITLDADLQNPPEEIPNLVAKAEEGYDAVGTIRRHRQDSVLRRYPSKIINKIVKRSTGVEMNDYGCMLRAYRRHVVKAMLACHERSTFIPILANGFARHTAEIDVEHHERSQGESKYGFMNLINLMFDLLTSMTTAPLRLLSLIGGGMASLGVVFGLFLLVLRLIYGAQWGVDGIFPLFSILFIFVGAQFIGLGLLGEYIGRIYSDVRARPRYYVQDILIGEASKQARDNIQAVSPVELNTMSLTK</sequence>
<comment type="function">
    <text evidence="12">Catalyzes the transfer of 4-deoxy-4-formamido-L-arabinose from UDP to undecaprenyl phosphate. The modified arabinose is attached to lipid A and is required for resistance to polymyxin and cationic antimicrobial peptides.</text>
</comment>
<dbReference type="PANTHER" id="PTHR48090:SF3">
    <property type="entry name" value="UNDECAPRENYL-PHOSPHATE 4-DEOXY-4-FORMAMIDO-L-ARABINOSE TRANSFERASE"/>
    <property type="match status" value="1"/>
</dbReference>
<keyword evidence="4 12" id="KW-0328">Glycosyltransferase</keyword>
<organism evidence="14 15">
    <name type="scientific">Shewanella surugensis</name>
    <dbReference type="NCBI Taxonomy" id="212020"/>
    <lineage>
        <taxon>Bacteria</taxon>
        <taxon>Pseudomonadati</taxon>
        <taxon>Pseudomonadota</taxon>
        <taxon>Gammaproteobacteria</taxon>
        <taxon>Alteromonadales</taxon>
        <taxon>Shewanellaceae</taxon>
        <taxon>Shewanella</taxon>
    </lineage>
</organism>
<dbReference type="Proteomes" id="UP001203423">
    <property type="component" value="Unassembled WGS sequence"/>
</dbReference>
<evidence type="ECO:0000256" key="10">
    <source>
        <dbReference type="ARBA" id="ARBA00023136"/>
    </source>
</evidence>
<evidence type="ECO:0000256" key="7">
    <source>
        <dbReference type="ARBA" id="ARBA00022985"/>
    </source>
</evidence>
<comment type="pathway">
    <text evidence="12">Glycolipid biosynthesis; 4-amino-4-deoxy-alpha-L-arabinose undecaprenyl phosphate biosynthesis; 4-amino-4-deoxy-alpha-L-arabinose undecaprenyl phosphate from UDP-4-deoxy-4-formamido-beta-L-arabinose and undecaprenyl phosphate: step 1/2.</text>
</comment>
<keyword evidence="10 12" id="KW-0472">Membrane</keyword>
<protein>
    <recommendedName>
        <fullName evidence="12">Undecaprenyl-phosphate 4-deoxy-4-formamido-L-arabinose transferase</fullName>
        <ecNumber evidence="12">2.4.2.53</ecNumber>
    </recommendedName>
    <alternativeName>
        <fullName evidence="12">Undecaprenyl-phosphate Ara4FN transferase</fullName>
        <shortName evidence="12">Ara4FN transferase</shortName>
    </alternativeName>
</protein>
<comment type="caution">
    <text evidence="14">The sequence shown here is derived from an EMBL/GenBank/DDBJ whole genome shotgun (WGS) entry which is preliminary data.</text>
</comment>
<evidence type="ECO:0000256" key="2">
    <source>
        <dbReference type="ARBA" id="ARBA00022516"/>
    </source>
</evidence>
<dbReference type="CDD" id="cd04187">
    <property type="entry name" value="DPM1_like_bac"/>
    <property type="match status" value="1"/>
</dbReference>
<proteinExistence type="inferred from homology"/>
<evidence type="ECO:0000256" key="4">
    <source>
        <dbReference type="ARBA" id="ARBA00022676"/>
    </source>
</evidence>
<evidence type="ECO:0000256" key="6">
    <source>
        <dbReference type="ARBA" id="ARBA00022692"/>
    </source>
</evidence>
<accession>A0ABT0LHU0</accession>
<keyword evidence="11 12" id="KW-0046">Antibiotic resistance</keyword>
<feature type="domain" description="Glycosyltransferase 2-like" evidence="13">
    <location>
        <begin position="11"/>
        <end position="173"/>
    </location>
</feature>
<evidence type="ECO:0000313" key="15">
    <source>
        <dbReference type="Proteomes" id="UP001203423"/>
    </source>
</evidence>
<feature type="transmembrane region" description="Helical" evidence="12">
    <location>
        <begin position="235"/>
        <end position="261"/>
    </location>
</feature>
<comment type="catalytic activity">
    <reaction evidence="12">
        <text>UDP-4-deoxy-4-formamido-beta-L-arabinose + di-trans,octa-cis-undecaprenyl phosphate = 4-deoxy-4-formamido-alpha-L-arabinopyranosyl di-trans,octa-cis-undecaprenyl phosphate + UDP</text>
        <dbReference type="Rhea" id="RHEA:27722"/>
        <dbReference type="ChEBI" id="CHEBI:58223"/>
        <dbReference type="ChEBI" id="CHEBI:58709"/>
        <dbReference type="ChEBI" id="CHEBI:58909"/>
        <dbReference type="ChEBI" id="CHEBI:60392"/>
        <dbReference type="EC" id="2.4.2.53"/>
    </reaction>
</comment>
<dbReference type="Gene3D" id="3.90.550.10">
    <property type="entry name" value="Spore Coat Polysaccharide Biosynthesis Protein SpsA, Chain A"/>
    <property type="match status" value="1"/>
</dbReference>
<evidence type="ECO:0000256" key="1">
    <source>
        <dbReference type="ARBA" id="ARBA00022475"/>
    </source>
</evidence>
<evidence type="ECO:0000259" key="13">
    <source>
        <dbReference type="Pfam" id="PF00535"/>
    </source>
</evidence>
<dbReference type="InterPro" id="IPR001173">
    <property type="entry name" value="Glyco_trans_2-like"/>
</dbReference>
<dbReference type="InterPro" id="IPR050256">
    <property type="entry name" value="Glycosyltransferase_2"/>
</dbReference>
<dbReference type="EC" id="2.4.2.53" evidence="12"/>
<keyword evidence="15" id="KW-1185">Reference proteome</keyword>
<comment type="pathway">
    <text evidence="12">Bacterial outer membrane biogenesis; lipopolysaccharide biosynthesis.</text>
</comment>
<dbReference type="EMBL" id="JAKIKS010000116">
    <property type="protein sequence ID" value="MCL1126925.1"/>
    <property type="molecule type" value="Genomic_DNA"/>
</dbReference>